<comment type="caution">
    <text evidence="1">The sequence shown here is derived from an EMBL/GenBank/DDBJ whole genome shotgun (WGS) entry which is preliminary data.</text>
</comment>
<reference evidence="1 2" key="1">
    <citation type="journal article" date="2019" name="Int. J. Syst. Evol. Microbiol.">
        <title>The Global Catalogue of Microorganisms (GCM) 10K type strain sequencing project: providing services to taxonomists for standard genome sequencing and annotation.</title>
        <authorList>
            <consortium name="The Broad Institute Genomics Platform"/>
            <consortium name="The Broad Institute Genome Sequencing Center for Infectious Disease"/>
            <person name="Wu L."/>
            <person name="Ma J."/>
        </authorList>
    </citation>
    <scope>NUCLEOTIDE SEQUENCE [LARGE SCALE GENOMIC DNA]</scope>
    <source>
        <strain evidence="1 2">JCM 3380</strain>
    </source>
</reference>
<evidence type="ECO:0000313" key="2">
    <source>
        <dbReference type="Proteomes" id="UP001500416"/>
    </source>
</evidence>
<dbReference type="Proteomes" id="UP001500416">
    <property type="component" value="Unassembled WGS sequence"/>
</dbReference>
<name>A0ABN0U9E4_9PSEU</name>
<dbReference type="RefSeq" id="WP_343936073.1">
    <property type="nucleotide sequence ID" value="NZ_BAAABU010000011.1"/>
</dbReference>
<dbReference type="SUPFAM" id="SSF48452">
    <property type="entry name" value="TPR-like"/>
    <property type="match status" value="1"/>
</dbReference>
<dbReference type="EMBL" id="BAAABU010000011">
    <property type="protein sequence ID" value="GAA0242837.1"/>
    <property type="molecule type" value="Genomic_DNA"/>
</dbReference>
<accession>A0ABN0U9E4</accession>
<proteinExistence type="predicted"/>
<protein>
    <submittedName>
        <fullName evidence="1">Uncharacterized protein</fullName>
    </submittedName>
</protein>
<keyword evidence="2" id="KW-1185">Reference proteome</keyword>
<sequence length="386" mass="42161">MTPEPKRERTLFGELLRQRGQTAEEFSEDAERFAREHGLNATLGPRHVQRLATGKRADGKPLTSVRPVTRRLLEAMLSLPVDQLLKPIAAEPQAAEGWTAEALELRARIASGRAVDRQTVSLLQQKLDLTRVIDRRLGASALLGELRAQIDQMWQLLAVVLDHRTRVSLAEVLADASTLAGWQSLDQGQINESWKHYEQARSAARVAESEALEAYACAGQAVVLLDIGDTESAVELTTYARAIAADKSPALLSAWLSAGHGEALAANGDRKGSADAFEEASRALPRESADVDARYLVFDRTHLARWRGSALARVGDPEAVTVIADVLDRLDPTFARAETALRVDLVRVLAATGQREEASAHAERARLLAAQVGSKRQRRRLDAVFG</sequence>
<dbReference type="InterPro" id="IPR011990">
    <property type="entry name" value="TPR-like_helical_dom_sf"/>
</dbReference>
<dbReference type="Gene3D" id="1.25.40.10">
    <property type="entry name" value="Tetratricopeptide repeat domain"/>
    <property type="match status" value="1"/>
</dbReference>
<organism evidence="1 2">
    <name type="scientific">Saccharothrix mutabilis subsp. mutabilis</name>
    <dbReference type="NCBI Taxonomy" id="66855"/>
    <lineage>
        <taxon>Bacteria</taxon>
        <taxon>Bacillati</taxon>
        <taxon>Actinomycetota</taxon>
        <taxon>Actinomycetes</taxon>
        <taxon>Pseudonocardiales</taxon>
        <taxon>Pseudonocardiaceae</taxon>
        <taxon>Saccharothrix</taxon>
    </lineage>
</organism>
<evidence type="ECO:0000313" key="1">
    <source>
        <dbReference type="EMBL" id="GAA0242837.1"/>
    </source>
</evidence>
<gene>
    <name evidence="1" type="ORF">GCM10010492_47590</name>
</gene>